<sequence>MLGRVLGCKGMHVRGTRRTGRAAGVHGKRAGGVRCARCMRGRAGRTAGMRGRTGTGLCARLDARARAATGALFTGDHVLHPK</sequence>
<dbReference type="EMBL" id="MTKT01004026">
    <property type="protein sequence ID" value="OWM72764.1"/>
    <property type="molecule type" value="Genomic_DNA"/>
</dbReference>
<organism evidence="1 2">
    <name type="scientific">Punica granatum</name>
    <name type="common">Pomegranate</name>
    <dbReference type="NCBI Taxonomy" id="22663"/>
    <lineage>
        <taxon>Eukaryota</taxon>
        <taxon>Viridiplantae</taxon>
        <taxon>Streptophyta</taxon>
        <taxon>Embryophyta</taxon>
        <taxon>Tracheophyta</taxon>
        <taxon>Spermatophyta</taxon>
        <taxon>Magnoliopsida</taxon>
        <taxon>eudicotyledons</taxon>
        <taxon>Gunneridae</taxon>
        <taxon>Pentapetalae</taxon>
        <taxon>rosids</taxon>
        <taxon>malvids</taxon>
        <taxon>Myrtales</taxon>
        <taxon>Lythraceae</taxon>
        <taxon>Punica</taxon>
    </lineage>
</organism>
<dbReference type="AlphaFoldDB" id="A0A218WIU1"/>
<evidence type="ECO:0000313" key="1">
    <source>
        <dbReference type="EMBL" id="OWM72764.1"/>
    </source>
</evidence>
<gene>
    <name evidence="1" type="ORF">CDL15_Pgr024816</name>
</gene>
<reference evidence="2" key="1">
    <citation type="journal article" date="2017" name="Plant J.">
        <title>The pomegranate (Punica granatum L.) genome and the genomics of punicalagin biosynthesis.</title>
        <authorList>
            <person name="Qin G."/>
            <person name="Xu C."/>
            <person name="Ming R."/>
            <person name="Tang H."/>
            <person name="Guyot R."/>
            <person name="Kramer E.M."/>
            <person name="Hu Y."/>
            <person name="Yi X."/>
            <person name="Qi Y."/>
            <person name="Xu X."/>
            <person name="Gao Z."/>
            <person name="Pan H."/>
            <person name="Jian J."/>
            <person name="Tian Y."/>
            <person name="Yue Z."/>
            <person name="Xu Y."/>
        </authorList>
    </citation>
    <scope>NUCLEOTIDE SEQUENCE [LARGE SCALE GENOMIC DNA]</scope>
    <source>
        <strain evidence="2">cv. Dabenzi</strain>
    </source>
</reference>
<evidence type="ECO:0000313" key="2">
    <source>
        <dbReference type="Proteomes" id="UP000197138"/>
    </source>
</evidence>
<protein>
    <submittedName>
        <fullName evidence="1">Uncharacterized protein</fullName>
    </submittedName>
</protein>
<name>A0A218WIU1_PUNGR</name>
<accession>A0A218WIU1</accession>
<comment type="caution">
    <text evidence="1">The sequence shown here is derived from an EMBL/GenBank/DDBJ whole genome shotgun (WGS) entry which is preliminary data.</text>
</comment>
<proteinExistence type="predicted"/>
<dbReference type="Proteomes" id="UP000197138">
    <property type="component" value="Unassembled WGS sequence"/>
</dbReference>